<feature type="transmembrane region" description="Helical" evidence="1">
    <location>
        <begin position="519"/>
        <end position="538"/>
    </location>
</feature>
<evidence type="ECO:0000259" key="2">
    <source>
        <dbReference type="Pfam" id="PF26616"/>
    </source>
</evidence>
<organism evidence="3 4">
    <name type="scientific">Teratosphaeria destructans</name>
    <dbReference type="NCBI Taxonomy" id="418781"/>
    <lineage>
        <taxon>Eukaryota</taxon>
        <taxon>Fungi</taxon>
        <taxon>Dikarya</taxon>
        <taxon>Ascomycota</taxon>
        <taxon>Pezizomycotina</taxon>
        <taxon>Dothideomycetes</taxon>
        <taxon>Dothideomycetidae</taxon>
        <taxon>Mycosphaerellales</taxon>
        <taxon>Teratosphaeriaceae</taxon>
        <taxon>Teratosphaeria</taxon>
    </lineage>
</organism>
<keyword evidence="4" id="KW-1185">Reference proteome</keyword>
<reference evidence="3 4" key="2">
    <citation type="journal article" date="2021" name="Curr. Genet.">
        <title>Genetic response to nitrogen starvation in the aggressive Eucalyptus foliar pathogen Teratosphaeria destructans.</title>
        <authorList>
            <person name="Havenga M."/>
            <person name="Wingfield B.D."/>
            <person name="Wingfield M.J."/>
            <person name="Dreyer L.L."/>
            <person name="Roets F."/>
            <person name="Aylward J."/>
        </authorList>
    </citation>
    <scope>NUCLEOTIDE SEQUENCE [LARGE SCALE GENOMIC DNA]</scope>
    <source>
        <strain evidence="3">CMW44962</strain>
    </source>
</reference>
<evidence type="ECO:0000256" key="1">
    <source>
        <dbReference type="SAM" id="Phobius"/>
    </source>
</evidence>
<gene>
    <name evidence="3" type="ORF">Tdes44962_MAKER01971</name>
</gene>
<dbReference type="EMBL" id="RIBY02001001">
    <property type="protein sequence ID" value="KAH9834314.1"/>
    <property type="molecule type" value="Genomic_DNA"/>
</dbReference>
<proteinExistence type="predicted"/>
<dbReference type="OrthoDB" id="5396681at2759"/>
<sequence length="598" mass="68543">MKFYALEQSYSLTTLSSSLQSTTISVPDEDMHDTLDRLLTSLSCALAYPRGTFGRPYLHHSITVVEDQLKERAARVFCPELEDGTGEPKARVGFSELCSVEDDYQHFVINTSSELDGHLRRAAIELRPDPLQRFVITKKMFLQILTYHQTMPAFLHFIFPFGKQHYVRDFHFAGFRSEDSYSTPIPELHIPELARSGYHVELCYSLKSVERAEGAEPWRIRQCSIHHRYDLRKHRMTWIIVKANHLIRDAVHRYLSTLSSEDRQRMSASSKALATSLVIHRIIVAISAENWHLYVNDLESSVQDKTRRTLYIPLEQTVPGYKPQVRTGTSANKLGSRRSSSWQSFTRALASKTRPTWLSGTTTLHEDLEIELDGKLSDEDVEPAVDDFSFRDLQEMQRFEDQANEALMVVRSNGSVINDLDQEYRRLRESVGASTATEVSDNEADLEDFARYLQSMGKDFVMQQSRIETLLHMLADRKTLLQSILQYRNIQKQQVSAQNMELMTQEMHIIAQKTKVETVSMRIITIVTMFFLPGTFISVNGPSLGFSFDNIGTGPLKLYLAASLPLLCLTLLVWLGVYKLEQRREQKAQALVLQQEQC</sequence>
<dbReference type="AlphaFoldDB" id="A0A9W7W455"/>
<keyword evidence="1" id="KW-0472">Membrane</keyword>
<protein>
    <submittedName>
        <fullName evidence="3">Mitosis inhibitor protein kinase swe1</fullName>
    </submittedName>
</protein>
<dbReference type="Pfam" id="PF26616">
    <property type="entry name" value="CorA-like"/>
    <property type="match status" value="1"/>
</dbReference>
<reference evidence="3 4" key="1">
    <citation type="journal article" date="2018" name="IMA Fungus">
        <title>IMA Genome-F 10: Nine draft genome sequences of Claviceps purpurea s.lat., including C. arundinis, C. humidiphila, and C. cf. spartinae, pseudomolecules for the pitch canker pathogen Fusarium circinatum, draft genome of Davidsoniella eucalypti, Grosmannia galeiformis, Quambalaria eucalypti, and Teratosphaeria destructans.</title>
        <authorList>
            <person name="Wingfield B.D."/>
            <person name="Liu M."/>
            <person name="Nguyen H.D."/>
            <person name="Lane F.A."/>
            <person name="Morgan S.W."/>
            <person name="De Vos L."/>
            <person name="Wilken P.M."/>
            <person name="Duong T.A."/>
            <person name="Aylward J."/>
            <person name="Coetzee M.P."/>
            <person name="Dadej K."/>
            <person name="De Beer Z.W."/>
            <person name="Findlay W."/>
            <person name="Havenga M."/>
            <person name="Kolarik M."/>
            <person name="Menzies J.G."/>
            <person name="Naidoo K."/>
            <person name="Pochopski O."/>
            <person name="Shoukouhi P."/>
            <person name="Santana Q.C."/>
            <person name="Seifert K.A."/>
            <person name="Soal N."/>
            <person name="Steenkamp E.T."/>
            <person name="Tatham C.T."/>
            <person name="van der Nest M.A."/>
            <person name="Wingfield M.J."/>
        </authorList>
    </citation>
    <scope>NUCLEOTIDE SEQUENCE [LARGE SCALE GENOMIC DNA]</scope>
    <source>
        <strain evidence="3">CMW44962</strain>
    </source>
</reference>
<feature type="transmembrane region" description="Helical" evidence="1">
    <location>
        <begin position="558"/>
        <end position="577"/>
    </location>
</feature>
<keyword evidence="1" id="KW-0812">Transmembrane</keyword>
<evidence type="ECO:0000313" key="3">
    <source>
        <dbReference type="EMBL" id="KAH9834314.1"/>
    </source>
</evidence>
<accession>A0A9W7W455</accession>
<evidence type="ECO:0000313" key="4">
    <source>
        <dbReference type="Proteomes" id="UP001138500"/>
    </source>
</evidence>
<comment type="caution">
    <text evidence="3">The sequence shown here is derived from an EMBL/GenBank/DDBJ whole genome shotgun (WGS) entry which is preliminary data.</text>
</comment>
<dbReference type="Proteomes" id="UP001138500">
    <property type="component" value="Unassembled WGS sequence"/>
</dbReference>
<name>A0A9W7W455_9PEZI</name>
<keyword evidence="1" id="KW-1133">Transmembrane helix</keyword>
<feature type="domain" description="CorA-like transporter" evidence="2">
    <location>
        <begin position="41"/>
        <end position="309"/>
    </location>
</feature>
<dbReference type="InterPro" id="IPR058257">
    <property type="entry name" value="CorA-like_dom"/>
</dbReference>